<accession>K7AIR1</accession>
<dbReference type="HOGENOM" id="CLU_3274047_0_0_6"/>
<name>K7AIR1_9ALTE</name>
<gene>
    <name evidence="1" type="ORF">C427_2025</name>
</gene>
<sequence>MHIYIRIVAGDPKKNKMIETGHCIMVFVASDQAGYLFEVPS</sequence>
<proteinExistence type="predicted"/>
<protein>
    <submittedName>
        <fullName evidence="1">Uncharacterized protein</fullName>
    </submittedName>
</protein>
<reference evidence="1 2" key="1">
    <citation type="journal article" date="2013" name="Genome Announc.">
        <title>Complete Genome Sequence of Glaciecola psychrophila Strain 170T.</title>
        <authorList>
            <person name="Yin J."/>
            <person name="Chen J."/>
            <person name="Liu G."/>
            <person name="Yu Y."/>
            <person name="Song L."/>
            <person name="Wang X."/>
            <person name="Qu X."/>
        </authorList>
    </citation>
    <scope>NUCLEOTIDE SEQUENCE [LARGE SCALE GENOMIC DNA]</scope>
    <source>
        <strain evidence="1 2">170</strain>
    </source>
</reference>
<dbReference type="EMBL" id="CP003837">
    <property type="protein sequence ID" value="AGH44134.1"/>
    <property type="molecule type" value="Genomic_DNA"/>
</dbReference>
<dbReference type="KEGG" id="gps:C427_2025"/>
<dbReference type="RefSeq" id="WP_007643535.1">
    <property type="nucleotide sequence ID" value="NC_020514.1"/>
</dbReference>
<keyword evidence="2" id="KW-1185">Reference proteome</keyword>
<dbReference type="Proteomes" id="UP000011864">
    <property type="component" value="Chromosome"/>
</dbReference>
<dbReference type="PATRIC" id="fig|1129794.4.peg.2006"/>
<evidence type="ECO:0000313" key="1">
    <source>
        <dbReference type="EMBL" id="AGH44134.1"/>
    </source>
</evidence>
<evidence type="ECO:0000313" key="2">
    <source>
        <dbReference type="Proteomes" id="UP000011864"/>
    </source>
</evidence>
<organism evidence="1 2">
    <name type="scientific">Paraglaciecola psychrophila 170</name>
    <dbReference type="NCBI Taxonomy" id="1129794"/>
    <lineage>
        <taxon>Bacteria</taxon>
        <taxon>Pseudomonadati</taxon>
        <taxon>Pseudomonadota</taxon>
        <taxon>Gammaproteobacteria</taxon>
        <taxon>Alteromonadales</taxon>
        <taxon>Alteromonadaceae</taxon>
        <taxon>Paraglaciecola</taxon>
    </lineage>
</organism>
<dbReference type="AlphaFoldDB" id="K7AIR1"/>